<reference evidence="18 19" key="1">
    <citation type="submission" date="2015-07" db="EMBL/GenBank/DDBJ databases">
        <title>Whole genome sequence of Thermanaerothrix daxensis DSM 23592.</title>
        <authorList>
            <person name="Hemp J."/>
            <person name="Ward L.M."/>
            <person name="Pace L.A."/>
            <person name="Fischer W.W."/>
        </authorList>
    </citation>
    <scope>NUCLEOTIDE SEQUENCE [LARGE SCALE GENOMIC DNA]</scope>
    <source>
        <strain evidence="18 19">GNS-1</strain>
    </source>
</reference>
<evidence type="ECO:0000313" key="19">
    <source>
        <dbReference type="Proteomes" id="UP000050544"/>
    </source>
</evidence>
<evidence type="ECO:0000313" key="18">
    <source>
        <dbReference type="EMBL" id="KPL83808.1"/>
    </source>
</evidence>
<feature type="domain" description="Aspartate/homoserine dehydrogenase NAD-binding" evidence="17">
    <location>
        <begin position="11"/>
        <end position="153"/>
    </location>
</feature>
<dbReference type="InterPro" id="IPR005106">
    <property type="entry name" value="Asp/hSer_DH_NAD-bd"/>
</dbReference>
<evidence type="ECO:0000256" key="1">
    <source>
        <dbReference type="ARBA" id="ARBA00005056"/>
    </source>
</evidence>
<feature type="domain" description="Homoserine dehydrogenase catalytic" evidence="16">
    <location>
        <begin position="161"/>
        <end position="339"/>
    </location>
</feature>
<dbReference type="GO" id="GO:0050661">
    <property type="term" value="F:NADP binding"/>
    <property type="evidence" value="ECO:0007669"/>
    <property type="project" value="InterPro"/>
</dbReference>
<dbReference type="InterPro" id="IPR001342">
    <property type="entry name" value="HDH_cat"/>
</dbReference>
<dbReference type="PIRSF" id="PIRSF036497">
    <property type="entry name" value="HDH_short"/>
    <property type="match status" value="1"/>
</dbReference>
<evidence type="ECO:0000256" key="9">
    <source>
        <dbReference type="ARBA" id="ARBA00023053"/>
    </source>
</evidence>
<dbReference type="SUPFAM" id="SSF51735">
    <property type="entry name" value="NAD(P)-binding Rossmann-fold domains"/>
    <property type="match status" value="1"/>
</dbReference>
<keyword evidence="19" id="KW-1185">Reference proteome</keyword>
<dbReference type="InterPro" id="IPR022697">
    <property type="entry name" value="HDH_short"/>
</dbReference>
<dbReference type="EMBL" id="LGKO01000002">
    <property type="protein sequence ID" value="KPL83808.1"/>
    <property type="molecule type" value="Genomic_DNA"/>
</dbReference>
<protein>
    <recommendedName>
        <fullName evidence="5 14">Homoserine dehydrogenase</fullName>
        <ecNumber evidence="4 14">1.1.1.3</ecNumber>
    </recommendedName>
</protein>
<dbReference type="PATRIC" id="fig|869279.4.peg.141"/>
<evidence type="ECO:0000256" key="4">
    <source>
        <dbReference type="ARBA" id="ARBA00013213"/>
    </source>
</evidence>
<comment type="caution">
    <text evidence="18">The sequence shown here is derived from an EMBL/GenBank/DDBJ whole genome shotgun (WGS) entry which is preliminary data.</text>
</comment>
<dbReference type="Proteomes" id="UP000050544">
    <property type="component" value="Unassembled WGS sequence"/>
</dbReference>
<name>A0A0P6XLW3_9CHLR</name>
<evidence type="ECO:0000256" key="13">
    <source>
        <dbReference type="PIRSR" id="PIRSR036497-2"/>
    </source>
</evidence>
<dbReference type="Pfam" id="PF03447">
    <property type="entry name" value="NAD_binding_3"/>
    <property type="match status" value="1"/>
</dbReference>
<keyword evidence="9" id="KW-0915">Sodium</keyword>
<comment type="pathway">
    <text evidence="1 14">Amino-acid biosynthesis; L-threonine biosynthesis; L-threonine from L-aspartate: step 3/5.</text>
</comment>
<feature type="active site" description="Proton donor" evidence="12">
    <location>
        <position position="228"/>
    </location>
</feature>
<evidence type="ECO:0000256" key="15">
    <source>
        <dbReference type="RuleBase" id="RU004171"/>
    </source>
</evidence>
<dbReference type="PROSITE" id="PS01042">
    <property type="entry name" value="HOMOSER_DHGENASE"/>
    <property type="match status" value="1"/>
</dbReference>
<evidence type="ECO:0000256" key="10">
    <source>
        <dbReference type="ARBA" id="ARBA00023167"/>
    </source>
</evidence>
<dbReference type="Pfam" id="PF00742">
    <property type="entry name" value="Homoserine_dh"/>
    <property type="match status" value="1"/>
</dbReference>
<evidence type="ECO:0000256" key="14">
    <source>
        <dbReference type="RuleBase" id="RU000579"/>
    </source>
</evidence>
<accession>A0A0P6XLW3</accession>
<keyword evidence="10 14" id="KW-0486">Methionine biosynthesis</keyword>
<comment type="pathway">
    <text evidence="2 14">Amino-acid biosynthesis; L-methionine biosynthesis via de novo pathway; L-homoserine from L-aspartate: step 3/3.</text>
</comment>
<evidence type="ECO:0000256" key="2">
    <source>
        <dbReference type="ARBA" id="ARBA00005062"/>
    </source>
</evidence>
<evidence type="ECO:0000256" key="7">
    <source>
        <dbReference type="ARBA" id="ARBA00022697"/>
    </source>
</evidence>
<sequence length="345" mass="37209">MARQVTLAMVGFGNVGRAFARLLLRKQPELLKQFGWQVIVTGIVTGRHGAAINPGGINLNHALELSERGQSLNVLSAQPVPQNTLEFLYASSAEVMIETSPVNHLTGQPAIDHIKAALQKGMHAITANKGPVVHAYKELTEMAATRGKRFLFEAAVMDGAPIFSLFRGSLPAVNLLGFRGILNSTTNYILGEMEQGRTFEEAVRQAQAIGIAETDPSADVDGWDAAIKVAALVTVLMGIPLKPQEVERQGIRDLTPEHIAEARAAGERWKLVCTARRQGDLLLEARVRPERVSADSPLYAIGGTSSYVEFQLDVLPGLGIVESNPGPETTAYGLLADLINALRHQ</sequence>
<evidence type="ECO:0000256" key="6">
    <source>
        <dbReference type="ARBA" id="ARBA00022605"/>
    </source>
</evidence>
<evidence type="ECO:0000256" key="8">
    <source>
        <dbReference type="ARBA" id="ARBA00023002"/>
    </source>
</evidence>
<proteinExistence type="inferred from homology"/>
<comment type="catalytic activity">
    <reaction evidence="11">
        <text>L-homoserine + NADP(+) = L-aspartate 4-semialdehyde + NADPH + H(+)</text>
        <dbReference type="Rhea" id="RHEA:15761"/>
        <dbReference type="ChEBI" id="CHEBI:15378"/>
        <dbReference type="ChEBI" id="CHEBI:57476"/>
        <dbReference type="ChEBI" id="CHEBI:57783"/>
        <dbReference type="ChEBI" id="CHEBI:58349"/>
        <dbReference type="ChEBI" id="CHEBI:537519"/>
        <dbReference type="EC" id="1.1.1.3"/>
    </reaction>
    <physiologicalReaction direction="right-to-left" evidence="11">
        <dbReference type="Rhea" id="RHEA:15763"/>
    </physiologicalReaction>
</comment>
<evidence type="ECO:0000256" key="3">
    <source>
        <dbReference type="ARBA" id="ARBA00006753"/>
    </source>
</evidence>
<feature type="binding site" evidence="13">
    <location>
        <begin position="11"/>
        <end position="16"/>
    </location>
    <ligand>
        <name>NADP(+)</name>
        <dbReference type="ChEBI" id="CHEBI:58349"/>
    </ligand>
</feature>
<feature type="binding site" evidence="13">
    <location>
        <position position="129"/>
    </location>
    <ligand>
        <name>NADPH</name>
        <dbReference type="ChEBI" id="CHEBI:57783"/>
    </ligand>
</feature>
<dbReference type="InterPro" id="IPR036291">
    <property type="entry name" value="NAD(P)-bd_dom_sf"/>
</dbReference>
<keyword evidence="6 14" id="KW-0028">Amino-acid biosynthesis</keyword>
<dbReference type="FunFam" id="3.30.360.10:FF:000005">
    <property type="entry name" value="Homoserine dehydrogenase"/>
    <property type="match status" value="1"/>
</dbReference>
<dbReference type="GO" id="GO:0004412">
    <property type="term" value="F:homoserine dehydrogenase activity"/>
    <property type="evidence" value="ECO:0007669"/>
    <property type="project" value="UniProtKB-EC"/>
</dbReference>
<comment type="similarity">
    <text evidence="3 15">Belongs to the homoserine dehydrogenase family.</text>
</comment>
<keyword evidence="8 14" id="KW-0560">Oxidoreductase</keyword>
<evidence type="ECO:0000259" key="17">
    <source>
        <dbReference type="Pfam" id="PF03447"/>
    </source>
</evidence>
<dbReference type="EC" id="1.1.1.3" evidence="4 14"/>
<dbReference type="AlphaFoldDB" id="A0A0P6XLW3"/>
<evidence type="ECO:0000259" key="16">
    <source>
        <dbReference type="Pfam" id="PF00742"/>
    </source>
</evidence>
<dbReference type="PANTHER" id="PTHR43331:SF1">
    <property type="entry name" value="HOMOSERINE DEHYDROGENASE"/>
    <property type="match status" value="1"/>
</dbReference>
<keyword evidence="13 14" id="KW-0521">NADP</keyword>
<evidence type="ECO:0000256" key="11">
    <source>
        <dbReference type="ARBA" id="ARBA00048841"/>
    </source>
</evidence>
<organism evidence="18 19">
    <name type="scientific">Thermanaerothrix daxensis</name>
    <dbReference type="NCBI Taxonomy" id="869279"/>
    <lineage>
        <taxon>Bacteria</taxon>
        <taxon>Bacillati</taxon>
        <taxon>Chloroflexota</taxon>
        <taxon>Anaerolineae</taxon>
        <taxon>Anaerolineales</taxon>
        <taxon>Anaerolineaceae</taxon>
        <taxon>Thermanaerothrix</taxon>
    </lineage>
</organism>
<dbReference type="STRING" id="869279.SE15_00715"/>
<dbReference type="Gene3D" id="3.30.360.10">
    <property type="entry name" value="Dihydrodipicolinate Reductase, domain 2"/>
    <property type="match status" value="1"/>
</dbReference>
<feature type="binding site" evidence="13">
    <location>
        <position position="213"/>
    </location>
    <ligand>
        <name>L-homoserine</name>
        <dbReference type="ChEBI" id="CHEBI:57476"/>
    </ligand>
</feature>
<dbReference type="InterPro" id="IPR019811">
    <property type="entry name" value="HDH_CS"/>
</dbReference>
<evidence type="ECO:0000256" key="12">
    <source>
        <dbReference type="PIRSR" id="PIRSR036497-1"/>
    </source>
</evidence>
<dbReference type="PANTHER" id="PTHR43331">
    <property type="entry name" value="HOMOSERINE DEHYDROGENASE"/>
    <property type="match status" value="1"/>
</dbReference>
<dbReference type="GO" id="GO:0009088">
    <property type="term" value="P:threonine biosynthetic process"/>
    <property type="evidence" value="ECO:0007669"/>
    <property type="project" value="UniProtKB-UniPathway"/>
</dbReference>
<evidence type="ECO:0000256" key="5">
    <source>
        <dbReference type="ARBA" id="ARBA00013376"/>
    </source>
</evidence>
<dbReference type="UniPathway" id="UPA00050">
    <property type="reaction ID" value="UER00063"/>
</dbReference>
<dbReference type="GO" id="GO:0009086">
    <property type="term" value="P:methionine biosynthetic process"/>
    <property type="evidence" value="ECO:0007669"/>
    <property type="project" value="UniProtKB-KW"/>
</dbReference>
<keyword evidence="7 14" id="KW-0791">Threonine biosynthesis</keyword>
<dbReference type="OrthoDB" id="9808167at2"/>
<dbReference type="Gene3D" id="3.40.50.720">
    <property type="entry name" value="NAD(P)-binding Rossmann-like Domain"/>
    <property type="match status" value="1"/>
</dbReference>
<dbReference type="UniPathway" id="UPA00051">
    <property type="reaction ID" value="UER00465"/>
</dbReference>
<dbReference type="SUPFAM" id="SSF55347">
    <property type="entry name" value="Glyceraldehyde-3-phosphate dehydrogenase-like, C-terminal domain"/>
    <property type="match status" value="1"/>
</dbReference>
<gene>
    <name evidence="18" type="ORF">SE15_00715</name>
</gene>
<dbReference type="RefSeq" id="WP_054520191.1">
    <property type="nucleotide sequence ID" value="NZ_LGKO01000002.1"/>
</dbReference>